<evidence type="ECO:0000259" key="2">
    <source>
        <dbReference type="Pfam" id="PF04773"/>
    </source>
</evidence>
<dbReference type="PANTHER" id="PTHR30273">
    <property type="entry name" value="PERIPLASMIC SIGNAL SENSOR AND SIGMA FACTOR ACTIVATOR FECR-RELATED"/>
    <property type="match status" value="1"/>
</dbReference>
<evidence type="ECO:0000313" key="3">
    <source>
        <dbReference type="EMBL" id="PTN09920.1"/>
    </source>
</evidence>
<dbReference type="PANTHER" id="PTHR30273:SF2">
    <property type="entry name" value="PROTEIN FECR"/>
    <property type="match status" value="1"/>
</dbReference>
<dbReference type="RefSeq" id="WP_107821301.1">
    <property type="nucleotide sequence ID" value="NZ_OY782574.1"/>
</dbReference>
<keyword evidence="1" id="KW-1133">Transmembrane helix</keyword>
<dbReference type="Gene3D" id="2.60.120.1440">
    <property type="match status" value="1"/>
</dbReference>
<accession>A0A2T5C501</accession>
<comment type="caution">
    <text evidence="3">The sequence shown here is derived from an EMBL/GenBank/DDBJ whole genome shotgun (WGS) entry which is preliminary data.</text>
</comment>
<name>A0A2T5C501_9BACT</name>
<gene>
    <name evidence="3" type="ORF">C8N47_103217</name>
</gene>
<organism evidence="3 4">
    <name type="scientific">Mangrovibacterium marinum</name>
    <dbReference type="NCBI Taxonomy" id="1639118"/>
    <lineage>
        <taxon>Bacteria</taxon>
        <taxon>Pseudomonadati</taxon>
        <taxon>Bacteroidota</taxon>
        <taxon>Bacteroidia</taxon>
        <taxon>Marinilabiliales</taxon>
        <taxon>Prolixibacteraceae</taxon>
        <taxon>Mangrovibacterium</taxon>
    </lineage>
</organism>
<evidence type="ECO:0000256" key="1">
    <source>
        <dbReference type="SAM" id="Phobius"/>
    </source>
</evidence>
<protein>
    <submittedName>
        <fullName evidence="3">FecR family protein</fullName>
    </submittedName>
</protein>
<feature type="domain" description="FecR protein" evidence="2">
    <location>
        <begin position="85"/>
        <end position="169"/>
    </location>
</feature>
<dbReference type="Proteomes" id="UP000243525">
    <property type="component" value="Unassembled WGS sequence"/>
</dbReference>
<keyword evidence="4" id="KW-1185">Reference proteome</keyword>
<dbReference type="AlphaFoldDB" id="A0A2T5C501"/>
<dbReference type="OrthoDB" id="645173at2"/>
<dbReference type="GO" id="GO:0016989">
    <property type="term" value="F:sigma factor antagonist activity"/>
    <property type="evidence" value="ECO:0007669"/>
    <property type="project" value="TreeGrafter"/>
</dbReference>
<feature type="transmembrane region" description="Helical" evidence="1">
    <location>
        <begin position="52"/>
        <end position="72"/>
    </location>
</feature>
<proteinExistence type="predicted"/>
<reference evidence="3 4" key="1">
    <citation type="submission" date="2018-04" db="EMBL/GenBank/DDBJ databases">
        <title>Genomic Encyclopedia of Archaeal and Bacterial Type Strains, Phase II (KMG-II): from individual species to whole genera.</title>
        <authorList>
            <person name="Goeker M."/>
        </authorList>
    </citation>
    <scope>NUCLEOTIDE SEQUENCE [LARGE SCALE GENOMIC DNA]</scope>
    <source>
        <strain evidence="3 4">DSM 28823</strain>
    </source>
</reference>
<sequence>MKQTNIDTDQLISGYKVPGTTDKAKIYQQLSRRIDDKTTHRHQDKTAPKTSYWLGTAVAAALLLIFCLINTLRPTLEIANKEQTMQLAQLPDSSQVKLKVNTTINYRESLLDGTRKVEMTGEAYFDVSKGKPFLVQFPGGQLKVLGTQFNIRSYQADYGRVDCYEGAVQLNIDGKQLLLHPGQTIRYSPAGVEGPLEFDMQKALKIPDDSYQWVNRPLSEILSLICARTSYELIAPEHILERRFTGTLKLTNEKMALSILAKAMNFNYEINETKLIVREKLR</sequence>
<dbReference type="InterPro" id="IPR006860">
    <property type="entry name" value="FecR"/>
</dbReference>
<dbReference type="Pfam" id="PF04773">
    <property type="entry name" value="FecR"/>
    <property type="match status" value="1"/>
</dbReference>
<dbReference type="PIRSF" id="PIRSF018266">
    <property type="entry name" value="FecR"/>
    <property type="match status" value="1"/>
</dbReference>
<dbReference type="EMBL" id="QAAD01000003">
    <property type="protein sequence ID" value="PTN09920.1"/>
    <property type="molecule type" value="Genomic_DNA"/>
</dbReference>
<keyword evidence="1" id="KW-0472">Membrane</keyword>
<dbReference type="InterPro" id="IPR012373">
    <property type="entry name" value="Ferrdict_sens_TM"/>
</dbReference>
<keyword evidence="1" id="KW-0812">Transmembrane</keyword>
<evidence type="ECO:0000313" key="4">
    <source>
        <dbReference type="Proteomes" id="UP000243525"/>
    </source>
</evidence>